<keyword evidence="12" id="KW-1185">Reference proteome</keyword>
<dbReference type="InterPro" id="IPR007657">
    <property type="entry name" value="Glycosyltransferase_61"/>
</dbReference>
<organism evidence="11 12">
    <name type="scientific">Linnemannia hyalina</name>
    <dbReference type="NCBI Taxonomy" id="64524"/>
    <lineage>
        <taxon>Eukaryota</taxon>
        <taxon>Fungi</taxon>
        <taxon>Fungi incertae sedis</taxon>
        <taxon>Mucoromycota</taxon>
        <taxon>Mortierellomycotina</taxon>
        <taxon>Mortierellomycetes</taxon>
        <taxon>Mortierellales</taxon>
        <taxon>Mortierellaceae</taxon>
        <taxon>Linnemannia</taxon>
    </lineage>
</organism>
<protein>
    <recommendedName>
        <fullName evidence="10">Glycosyltransferase 61 catalytic domain-containing protein</fullName>
    </recommendedName>
</protein>
<keyword evidence="3" id="KW-0808">Transferase</keyword>
<feature type="region of interest" description="Disordered" evidence="8">
    <location>
        <begin position="321"/>
        <end position="347"/>
    </location>
</feature>
<keyword evidence="7" id="KW-0325">Glycoprotein</keyword>
<dbReference type="EMBL" id="JAHRHY010000010">
    <property type="protein sequence ID" value="KAG9066413.1"/>
    <property type="molecule type" value="Genomic_DNA"/>
</dbReference>
<dbReference type="Proteomes" id="UP000707451">
    <property type="component" value="Unassembled WGS sequence"/>
</dbReference>
<dbReference type="Pfam" id="PF04577">
    <property type="entry name" value="Glyco_transf_61"/>
    <property type="match status" value="1"/>
</dbReference>
<comment type="subcellular location">
    <subcellularLocation>
        <location evidence="1">Membrane</location>
        <topology evidence="1">Single-pass membrane protein</topology>
    </subcellularLocation>
</comment>
<evidence type="ECO:0000256" key="3">
    <source>
        <dbReference type="ARBA" id="ARBA00022679"/>
    </source>
</evidence>
<feature type="compositionally biased region" description="Basic and acidic residues" evidence="8">
    <location>
        <begin position="325"/>
        <end position="347"/>
    </location>
</feature>
<evidence type="ECO:0000256" key="2">
    <source>
        <dbReference type="ARBA" id="ARBA00022676"/>
    </source>
</evidence>
<evidence type="ECO:0000313" key="12">
    <source>
        <dbReference type="Proteomes" id="UP000707451"/>
    </source>
</evidence>
<evidence type="ECO:0000313" key="11">
    <source>
        <dbReference type="EMBL" id="KAG9066413.1"/>
    </source>
</evidence>
<feature type="domain" description="Glycosyltransferase 61 catalytic" evidence="10">
    <location>
        <begin position="419"/>
        <end position="490"/>
    </location>
</feature>
<dbReference type="InterPro" id="IPR049625">
    <property type="entry name" value="Glyco_transf_61_cat"/>
</dbReference>
<sequence length="762" mass="86753">METSGGFMQSVMAVIHNLMAPKIIRRYFLVLLIFTIGSVVLFTFSHSLSIRLGSSFSSSEYFGLDSKDKPIIAQNNRWGGQTVARDIELPEATWTCTDDDLSEQEKETTTNRRSRQCVVQHLCVDRQGAFIRSNGILPRKNLPKVNLMSSDTDSDLFWQPRLQRSWRKVIRAHYVDETVFVHGLYSPHHFSHWLYNGMIPLYSTMKRFGGTKNSWTFRAGGFYYDPLDRLGAWEMDHFFETGKELVLAQSELTTPFQTLPPEDTPICFRRAVIGLGSQCGLVYCENNTPTEIYQSFQEEIAEYYWSTPLTWESHVKSAQESINRSQEKEQTQKYEQDNKEAQEQEVEKKKAAKSQLTCLDLARYYNFESAGPNHGVENGEVKSRVGQMHPDIVDPAETYQNLFVEGKEGEAAKESKRKLVVGIIQREGSRRLVNDEELIQGLVQAGFRVKWITFDHGCGIAETAYLLRDINVLISPHGNALGTSIFMPSHEPVPTVISVDTTRYKERWFEFTTSAIGQRFFQTVCGPTNYVDEVSREHCPYVKDLKGAWSIMSYHSLVLGLPDSMVKTDKQRESMSGVERNKLRDASRKYVKNNPAAQKLAEQEMDILIRPEMPVSIIQKYGDLARDFVSAYWKSSPRYVDVPRMVKFVQSLQRDLEQENIKESAATPDNTTTTAIQQQSGSIGAAQKSYGQFVEYVRKGQACGPDDCERILERNVANEKTSAFGKHSVDDTSKWGQPTNESQALRAGLTTEVLQRTWQIEA</sequence>
<evidence type="ECO:0000256" key="6">
    <source>
        <dbReference type="ARBA" id="ARBA00023136"/>
    </source>
</evidence>
<evidence type="ECO:0000259" key="10">
    <source>
        <dbReference type="Pfam" id="PF04577"/>
    </source>
</evidence>
<dbReference type="PANTHER" id="PTHR20961">
    <property type="entry name" value="GLYCOSYLTRANSFERASE"/>
    <property type="match status" value="1"/>
</dbReference>
<dbReference type="AlphaFoldDB" id="A0A9P8BSM6"/>
<evidence type="ECO:0000256" key="9">
    <source>
        <dbReference type="SAM" id="Phobius"/>
    </source>
</evidence>
<accession>A0A9P8BSM6</accession>
<dbReference type="OrthoDB" id="529273at2759"/>
<feature type="transmembrane region" description="Helical" evidence="9">
    <location>
        <begin position="27"/>
        <end position="48"/>
    </location>
</feature>
<proteinExistence type="predicted"/>
<keyword evidence="5 9" id="KW-1133">Transmembrane helix</keyword>
<comment type="caution">
    <text evidence="11">The sequence shown here is derived from an EMBL/GenBank/DDBJ whole genome shotgun (WGS) entry which is preliminary data.</text>
</comment>
<evidence type="ECO:0000256" key="8">
    <source>
        <dbReference type="SAM" id="MobiDB-lite"/>
    </source>
</evidence>
<dbReference type="GO" id="GO:0016757">
    <property type="term" value="F:glycosyltransferase activity"/>
    <property type="evidence" value="ECO:0007669"/>
    <property type="project" value="UniProtKB-KW"/>
</dbReference>
<evidence type="ECO:0000256" key="4">
    <source>
        <dbReference type="ARBA" id="ARBA00022692"/>
    </source>
</evidence>
<evidence type="ECO:0000256" key="7">
    <source>
        <dbReference type="ARBA" id="ARBA00023180"/>
    </source>
</evidence>
<gene>
    <name evidence="11" type="ORF">KI688_001639</name>
</gene>
<name>A0A9P8BSM6_9FUNG</name>
<keyword evidence="4 9" id="KW-0812">Transmembrane</keyword>
<evidence type="ECO:0000256" key="5">
    <source>
        <dbReference type="ARBA" id="ARBA00022989"/>
    </source>
</evidence>
<reference evidence="11" key="1">
    <citation type="submission" date="2021-06" db="EMBL/GenBank/DDBJ databases">
        <title>Genome Sequence of Mortierella hyaline Strain SCG-10, a Cold-Adapted, Nitrate-Reducing Fungus Isolated from Soil in Minnesota, USA.</title>
        <authorList>
            <person name="Aldossari N."/>
        </authorList>
    </citation>
    <scope>NUCLEOTIDE SEQUENCE</scope>
    <source>
        <strain evidence="11">SCG-10</strain>
    </source>
</reference>
<evidence type="ECO:0000256" key="1">
    <source>
        <dbReference type="ARBA" id="ARBA00004167"/>
    </source>
</evidence>
<keyword evidence="2" id="KW-0328">Glycosyltransferase</keyword>
<dbReference type="GO" id="GO:0016020">
    <property type="term" value="C:membrane"/>
    <property type="evidence" value="ECO:0007669"/>
    <property type="project" value="UniProtKB-SubCell"/>
</dbReference>
<dbReference type="PANTHER" id="PTHR20961:SF38">
    <property type="entry name" value="PROTEIN O-LINKED-MANNOSE BETA-1,4-N-ACETYLGLUCOSAMINYLTRANSFERASE 2"/>
    <property type="match status" value="1"/>
</dbReference>
<keyword evidence="6 9" id="KW-0472">Membrane</keyword>